<dbReference type="EMBL" id="OZ034688">
    <property type="protein sequence ID" value="CAL1329104.1"/>
    <property type="molecule type" value="Genomic_DNA"/>
</dbReference>
<name>A0ABM9NNQ7_9GAMM</name>
<feature type="binding site" evidence="6">
    <location>
        <position position="42"/>
    </location>
    <ligand>
        <name>substrate</name>
    </ligand>
</feature>
<evidence type="ECO:0000256" key="5">
    <source>
        <dbReference type="ARBA" id="ARBA00023239"/>
    </source>
</evidence>
<dbReference type="Gene3D" id="3.20.20.70">
    <property type="entry name" value="Aldolase class I"/>
    <property type="match status" value="1"/>
</dbReference>
<sequence length="252" mass="28044">MSNLKEKSLCFNQKIIVALDYKNINEALAFIDNINPKDCKLKVGQEIFTINGPSIVKILHDRGFDVFLDLKFHDISYTVSRAVAAAADMGVWMVNIHAIGGVRMMEAAKNALKNYSYDAPLLTAVTVLTNLNQLDFNRLGIYINLRKYTKHLALLSKACGLDGVICSTSEIQELRKACGVDFKLITPGIRILGDSSDDHENIMTPEDAIKKGSDYIVIGRSITRTNNQSFILKQINNSINKLYLSKSVSLNK</sequence>
<evidence type="ECO:0000256" key="4">
    <source>
        <dbReference type="ARBA" id="ARBA00022975"/>
    </source>
</evidence>
<feature type="domain" description="Orotidine 5'-phosphate decarboxylase" evidence="7">
    <location>
        <begin position="14"/>
        <end position="235"/>
    </location>
</feature>
<keyword evidence="9" id="KW-1185">Reference proteome</keyword>
<keyword evidence="4 6" id="KW-0665">Pyrimidine biosynthesis</keyword>
<feature type="binding site" evidence="6">
    <location>
        <position position="220"/>
    </location>
    <ligand>
        <name>substrate</name>
    </ligand>
</feature>
<dbReference type="InterPro" id="IPR013785">
    <property type="entry name" value="Aldolase_TIM"/>
</dbReference>
<dbReference type="SUPFAM" id="SSF51366">
    <property type="entry name" value="Ribulose-phoshate binding barrel"/>
    <property type="match status" value="1"/>
</dbReference>
<dbReference type="InterPro" id="IPR014732">
    <property type="entry name" value="OMPdecase"/>
</dbReference>
<feature type="binding site" evidence="6">
    <location>
        <position position="219"/>
    </location>
    <ligand>
        <name>substrate</name>
    </ligand>
</feature>
<comment type="similarity">
    <text evidence="6">Belongs to the OMP decarboxylase family. Type 1 subfamily.</text>
</comment>
<dbReference type="Pfam" id="PF00215">
    <property type="entry name" value="OMPdecase"/>
    <property type="match status" value="1"/>
</dbReference>
<evidence type="ECO:0000256" key="1">
    <source>
        <dbReference type="ARBA" id="ARBA00002356"/>
    </source>
</evidence>
<comment type="pathway">
    <text evidence="2 6">Pyrimidine metabolism; UMP biosynthesis via de novo pathway; UMP from orotate: step 2/2.</text>
</comment>
<dbReference type="GO" id="GO:0004590">
    <property type="term" value="F:orotidine-5'-phosphate decarboxylase activity"/>
    <property type="evidence" value="ECO:0007669"/>
    <property type="project" value="UniProtKB-EC"/>
</dbReference>
<dbReference type="NCBIfam" id="NF001273">
    <property type="entry name" value="PRK00230.1"/>
    <property type="match status" value="1"/>
</dbReference>
<organism evidence="8 9">
    <name type="scientific">Candidatus Providencia siddallii</name>
    <dbReference type="NCBI Taxonomy" id="1715285"/>
    <lineage>
        <taxon>Bacteria</taxon>
        <taxon>Pseudomonadati</taxon>
        <taxon>Pseudomonadota</taxon>
        <taxon>Gammaproteobacteria</taxon>
        <taxon>Enterobacterales</taxon>
        <taxon>Morganellaceae</taxon>
        <taxon>Providencia</taxon>
    </lineage>
</organism>
<dbReference type="CDD" id="cd04725">
    <property type="entry name" value="OMP_decarboxylase_like"/>
    <property type="match status" value="1"/>
</dbReference>
<evidence type="ECO:0000256" key="6">
    <source>
        <dbReference type="HAMAP-Rule" id="MF_01200"/>
    </source>
</evidence>
<dbReference type="InterPro" id="IPR047596">
    <property type="entry name" value="OMPdecase_bac"/>
</dbReference>
<dbReference type="EC" id="4.1.1.23" evidence="6"/>
<keyword evidence="5 6" id="KW-0456">Lyase</keyword>
<evidence type="ECO:0000313" key="8">
    <source>
        <dbReference type="EMBL" id="CAL1329104.1"/>
    </source>
</evidence>
<evidence type="ECO:0000259" key="7">
    <source>
        <dbReference type="SMART" id="SM00934"/>
    </source>
</evidence>
<dbReference type="SMART" id="SM00934">
    <property type="entry name" value="OMPdecase"/>
    <property type="match status" value="1"/>
</dbReference>
<keyword evidence="3 6" id="KW-0210">Decarboxylase</keyword>
<feature type="binding site" evidence="6">
    <location>
        <position position="190"/>
    </location>
    <ligand>
        <name>substrate</name>
    </ligand>
</feature>
<feature type="binding site" evidence="6">
    <location>
        <position position="129"/>
    </location>
    <ligand>
        <name>substrate</name>
    </ligand>
</feature>
<comment type="catalytic activity">
    <reaction evidence="6">
        <text>orotidine 5'-phosphate + H(+) = UMP + CO2</text>
        <dbReference type="Rhea" id="RHEA:11596"/>
        <dbReference type="ChEBI" id="CHEBI:15378"/>
        <dbReference type="ChEBI" id="CHEBI:16526"/>
        <dbReference type="ChEBI" id="CHEBI:57538"/>
        <dbReference type="ChEBI" id="CHEBI:57865"/>
        <dbReference type="EC" id="4.1.1.23"/>
    </reaction>
</comment>
<accession>A0ABM9NNQ7</accession>
<dbReference type="PANTHER" id="PTHR32119">
    <property type="entry name" value="OROTIDINE 5'-PHOSPHATE DECARBOXYLASE"/>
    <property type="match status" value="1"/>
</dbReference>
<feature type="binding site" evidence="6">
    <location>
        <position position="20"/>
    </location>
    <ligand>
        <name>substrate</name>
    </ligand>
</feature>
<reference evidence="8" key="1">
    <citation type="submission" date="2024-04" db="EMBL/GenBank/DDBJ databases">
        <authorList>
            <person name="Manzano-Marin A."/>
            <person name="Manzano-Marin A."/>
            <person name="Alejandro Manzano Marin A."/>
        </authorList>
    </citation>
    <scope>NUCLEOTIDE SEQUENCE [LARGE SCALE GENOMIC DNA]</scope>
    <source>
        <strain evidence="8">TABTEA</strain>
    </source>
</reference>
<evidence type="ECO:0000256" key="3">
    <source>
        <dbReference type="ARBA" id="ARBA00022793"/>
    </source>
</evidence>
<comment type="caution">
    <text evidence="6">Lacks conserved residue(s) required for the propagation of feature annotation.</text>
</comment>
<gene>
    <name evidence="6 8" type="primary">pyrF</name>
    <name evidence="8" type="ORF">PRHACTZTBTEA_173</name>
</gene>
<evidence type="ECO:0000313" key="9">
    <source>
        <dbReference type="Proteomes" id="UP001497533"/>
    </source>
</evidence>
<dbReference type="PANTHER" id="PTHR32119:SF2">
    <property type="entry name" value="OROTIDINE 5'-PHOSPHATE DECARBOXYLASE"/>
    <property type="match status" value="1"/>
</dbReference>
<evidence type="ECO:0000256" key="2">
    <source>
        <dbReference type="ARBA" id="ARBA00004861"/>
    </source>
</evidence>
<proteinExistence type="inferred from homology"/>
<protein>
    <recommendedName>
        <fullName evidence="6">Orotidine 5'-phosphate decarboxylase</fullName>
        <ecNumber evidence="6">4.1.1.23</ecNumber>
    </recommendedName>
    <alternativeName>
        <fullName evidence="6">OMP decarboxylase</fullName>
        <shortName evidence="6">OMPDCase</shortName>
        <shortName evidence="6">OMPdecase</shortName>
    </alternativeName>
</protein>
<dbReference type="InterPro" id="IPR001754">
    <property type="entry name" value="OMPdeCOase_dom"/>
</dbReference>
<feature type="active site" description="Proton donor" evidence="6">
    <location>
        <position position="71"/>
    </location>
</feature>
<dbReference type="InterPro" id="IPR011060">
    <property type="entry name" value="RibuloseP-bd_barrel"/>
</dbReference>
<comment type="function">
    <text evidence="1 6">Catalyzes the decarboxylation of orotidine 5'-monophosphate (OMP) to uridine 5'-monophosphate (UMP).</text>
</comment>
<comment type="subunit">
    <text evidence="6">Homodimer.</text>
</comment>
<dbReference type="NCBIfam" id="TIGR01740">
    <property type="entry name" value="pyrF"/>
    <property type="match status" value="1"/>
</dbReference>
<dbReference type="HAMAP" id="MF_01200_B">
    <property type="entry name" value="OMPdecase_type1_B"/>
    <property type="match status" value="1"/>
</dbReference>
<dbReference type="Proteomes" id="UP001497533">
    <property type="component" value="Chromosome"/>
</dbReference>
<feature type="binding site" evidence="6">
    <location>
        <begin position="69"/>
        <end position="78"/>
    </location>
    <ligand>
        <name>substrate</name>
    </ligand>
</feature>
<dbReference type="RefSeq" id="WP_341765159.1">
    <property type="nucleotide sequence ID" value="NZ_OZ034688.1"/>
</dbReference>